<comment type="subcellular location">
    <subcellularLocation>
        <location evidence="1">Cell membrane</location>
        <topology evidence="1">Multi-pass membrane protein</topology>
    </subcellularLocation>
</comment>
<feature type="domain" description="VTT" evidence="9">
    <location>
        <begin position="39"/>
        <end position="159"/>
    </location>
</feature>
<dbReference type="InterPro" id="IPR051311">
    <property type="entry name" value="DedA_domain"/>
</dbReference>
<evidence type="ECO:0000313" key="10">
    <source>
        <dbReference type="EMBL" id="GIH76620.1"/>
    </source>
</evidence>
<evidence type="ECO:0000256" key="8">
    <source>
        <dbReference type="SAM" id="Phobius"/>
    </source>
</evidence>
<feature type="transmembrane region" description="Helical" evidence="8">
    <location>
        <begin position="53"/>
        <end position="74"/>
    </location>
</feature>
<dbReference type="RefSeq" id="WP_203891202.1">
    <property type="nucleotide sequence ID" value="NZ_BOOH01000021.1"/>
</dbReference>
<evidence type="ECO:0000256" key="4">
    <source>
        <dbReference type="ARBA" id="ARBA00022692"/>
    </source>
</evidence>
<evidence type="ECO:0000256" key="2">
    <source>
        <dbReference type="ARBA" id="ARBA00010792"/>
    </source>
</evidence>
<dbReference type="AlphaFoldDB" id="A0A8J3RKK2"/>
<comment type="caution">
    <text evidence="10">The sequence shown here is derived from an EMBL/GenBank/DDBJ whole genome shotgun (WGS) entry which is preliminary data.</text>
</comment>
<evidence type="ECO:0000259" key="9">
    <source>
        <dbReference type="Pfam" id="PF09335"/>
    </source>
</evidence>
<dbReference type="Proteomes" id="UP000616724">
    <property type="component" value="Unassembled WGS sequence"/>
</dbReference>
<feature type="transmembrane region" description="Helical" evidence="8">
    <location>
        <begin position="12"/>
        <end position="33"/>
    </location>
</feature>
<evidence type="ECO:0000313" key="11">
    <source>
        <dbReference type="Proteomes" id="UP000616724"/>
    </source>
</evidence>
<evidence type="ECO:0000256" key="7">
    <source>
        <dbReference type="SAM" id="MobiDB-lite"/>
    </source>
</evidence>
<dbReference type="PANTHER" id="PTHR42709:SF6">
    <property type="entry name" value="UNDECAPRENYL PHOSPHATE TRANSPORTER A"/>
    <property type="match status" value="1"/>
</dbReference>
<sequence>MILDILAQLDPYLVGGVLMAVLILDNTLLTGLVVPADASILVAGAALTGPAEILPVAVVGTIGCCLGASGGWLLGHRYGSRVRHSRAGRWVGEHRWARAERIATGDGGGPALAAAHFLPVVNSLIPVLAGALGMPYRSFIRWALLGGAAWVTTYLTLGSLAAEFVRENQHLTVPLAACAALLVAGLAVIGRRARATRAARAESETSDASGEPGTAGALDGPGGSGSAGVSAPGGSPEPETASRPPR</sequence>
<feature type="transmembrane region" description="Helical" evidence="8">
    <location>
        <begin position="171"/>
        <end position="190"/>
    </location>
</feature>
<feature type="region of interest" description="Disordered" evidence="7">
    <location>
        <begin position="198"/>
        <end position="246"/>
    </location>
</feature>
<evidence type="ECO:0000256" key="1">
    <source>
        <dbReference type="ARBA" id="ARBA00004651"/>
    </source>
</evidence>
<dbReference type="EMBL" id="BOOH01000021">
    <property type="protein sequence ID" value="GIH76620.1"/>
    <property type="molecule type" value="Genomic_DNA"/>
</dbReference>
<keyword evidence="11" id="KW-1185">Reference proteome</keyword>
<feature type="transmembrane region" description="Helical" evidence="8">
    <location>
        <begin position="142"/>
        <end position="165"/>
    </location>
</feature>
<dbReference type="GO" id="GO:0005886">
    <property type="term" value="C:plasma membrane"/>
    <property type="evidence" value="ECO:0007669"/>
    <property type="project" value="UniProtKB-SubCell"/>
</dbReference>
<reference evidence="10 11" key="1">
    <citation type="submission" date="2021-01" db="EMBL/GenBank/DDBJ databases">
        <title>Whole genome shotgun sequence of Planobispora longispora NBRC 13918.</title>
        <authorList>
            <person name="Komaki H."/>
            <person name="Tamura T."/>
        </authorList>
    </citation>
    <scope>NUCLEOTIDE SEQUENCE [LARGE SCALE GENOMIC DNA]</scope>
    <source>
        <strain evidence="10 11">NBRC 13918</strain>
    </source>
</reference>
<dbReference type="PANTHER" id="PTHR42709">
    <property type="entry name" value="ALKALINE PHOSPHATASE LIKE PROTEIN"/>
    <property type="match status" value="1"/>
</dbReference>
<dbReference type="Pfam" id="PF09335">
    <property type="entry name" value="VTT_dom"/>
    <property type="match status" value="1"/>
</dbReference>
<evidence type="ECO:0000256" key="6">
    <source>
        <dbReference type="ARBA" id="ARBA00023136"/>
    </source>
</evidence>
<feature type="compositionally biased region" description="Low complexity" evidence="7">
    <location>
        <begin position="227"/>
        <end position="236"/>
    </location>
</feature>
<accession>A0A8J3RKK2</accession>
<keyword evidence="3" id="KW-1003">Cell membrane</keyword>
<protein>
    <recommendedName>
        <fullName evidence="9">VTT domain-containing protein</fullName>
    </recommendedName>
</protein>
<comment type="similarity">
    <text evidence="2">Belongs to the DedA family.</text>
</comment>
<proteinExistence type="inferred from homology"/>
<evidence type="ECO:0000256" key="3">
    <source>
        <dbReference type="ARBA" id="ARBA00022475"/>
    </source>
</evidence>
<keyword evidence="6 8" id="KW-0472">Membrane</keyword>
<gene>
    <name evidence="10" type="ORF">Plo01_30490</name>
</gene>
<organism evidence="10 11">
    <name type="scientific">Planobispora longispora</name>
    <dbReference type="NCBI Taxonomy" id="28887"/>
    <lineage>
        <taxon>Bacteria</taxon>
        <taxon>Bacillati</taxon>
        <taxon>Actinomycetota</taxon>
        <taxon>Actinomycetes</taxon>
        <taxon>Streptosporangiales</taxon>
        <taxon>Streptosporangiaceae</taxon>
        <taxon>Planobispora</taxon>
    </lineage>
</organism>
<dbReference type="InterPro" id="IPR032816">
    <property type="entry name" value="VTT_dom"/>
</dbReference>
<keyword evidence="4 8" id="KW-0812">Transmembrane</keyword>
<name>A0A8J3RKK2_9ACTN</name>
<keyword evidence="5 8" id="KW-1133">Transmembrane helix</keyword>
<evidence type="ECO:0000256" key="5">
    <source>
        <dbReference type="ARBA" id="ARBA00022989"/>
    </source>
</evidence>